<feature type="non-terminal residue" evidence="2">
    <location>
        <position position="1"/>
    </location>
</feature>
<dbReference type="InterPro" id="IPR021202">
    <property type="entry name" value="Rv3654c-like"/>
</dbReference>
<protein>
    <recommendedName>
        <fullName evidence="1">Putative Flp pilus-assembly TadG-like N-terminal domain-containing protein</fullName>
    </recommendedName>
</protein>
<dbReference type="RefSeq" id="WP_329603064.1">
    <property type="nucleotide sequence ID" value="NZ_VCKW01000432.1"/>
</dbReference>
<dbReference type="InterPro" id="IPR028087">
    <property type="entry name" value="Tad_N"/>
</dbReference>
<dbReference type="Proteomes" id="UP000309174">
    <property type="component" value="Unassembled WGS sequence"/>
</dbReference>
<evidence type="ECO:0000313" key="3">
    <source>
        <dbReference type="Proteomes" id="UP000309174"/>
    </source>
</evidence>
<reference evidence="2 3" key="1">
    <citation type="submission" date="2019-05" db="EMBL/GenBank/DDBJ databases">
        <title>Draft genome sequence of Actinomadura sp. 14C53.</title>
        <authorList>
            <person name="Saricaoglu S."/>
            <person name="Isik K."/>
        </authorList>
    </citation>
    <scope>NUCLEOTIDE SEQUENCE [LARGE SCALE GENOMIC DNA]</scope>
    <source>
        <strain evidence="2 3">14C53</strain>
    </source>
</reference>
<evidence type="ECO:0000313" key="2">
    <source>
        <dbReference type="EMBL" id="TMQ87390.1"/>
    </source>
</evidence>
<organism evidence="2 3">
    <name type="scientific">Actinomadura soli</name>
    <dbReference type="NCBI Taxonomy" id="2508997"/>
    <lineage>
        <taxon>Bacteria</taxon>
        <taxon>Bacillati</taxon>
        <taxon>Actinomycetota</taxon>
        <taxon>Actinomycetes</taxon>
        <taxon>Streptosporangiales</taxon>
        <taxon>Thermomonosporaceae</taxon>
        <taxon>Actinomadura</taxon>
    </lineage>
</organism>
<comment type="caution">
    <text evidence="2">The sequence shown here is derived from an EMBL/GenBank/DDBJ whole genome shotgun (WGS) entry which is preliminary data.</text>
</comment>
<gene>
    <name evidence="2" type="ORF">ETD83_39880</name>
</gene>
<name>A0A5C4IYY3_9ACTN</name>
<dbReference type="EMBL" id="VCKW01000432">
    <property type="protein sequence ID" value="TMQ87390.1"/>
    <property type="molecule type" value="Genomic_DNA"/>
</dbReference>
<proteinExistence type="predicted"/>
<dbReference type="Pfam" id="PF13400">
    <property type="entry name" value="Tad"/>
    <property type="match status" value="1"/>
</dbReference>
<sequence>AVAVGGVRGARHRANTAADLAALAGAAWVAEGGGAPCGRAESIAAGSGARMARCRVRGHVVEVSVTVDVVVPMGIGALKVESRARAGPVG</sequence>
<accession>A0A5C4IYY3</accession>
<dbReference type="NCBIfam" id="TIGR03816">
    <property type="entry name" value="tadE_like_DECH"/>
    <property type="match status" value="1"/>
</dbReference>
<dbReference type="AlphaFoldDB" id="A0A5C4IYY3"/>
<keyword evidence="3" id="KW-1185">Reference proteome</keyword>
<evidence type="ECO:0000259" key="1">
    <source>
        <dbReference type="Pfam" id="PF13400"/>
    </source>
</evidence>
<feature type="domain" description="Putative Flp pilus-assembly TadG-like N-terminal" evidence="1">
    <location>
        <begin position="1"/>
        <end position="27"/>
    </location>
</feature>